<feature type="compositionally biased region" description="Basic and acidic residues" evidence="1">
    <location>
        <begin position="360"/>
        <end position="374"/>
    </location>
</feature>
<proteinExistence type="predicted"/>
<name>A0A9D4EHR1_DREPO</name>
<protein>
    <submittedName>
        <fullName evidence="2">Uncharacterized protein</fullName>
    </submittedName>
</protein>
<dbReference type="EMBL" id="JAIWYP010000009">
    <property type="protein sequence ID" value="KAH3778320.1"/>
    <property type="molecule type" value="Genomic_DNA"/>
</dbReference>
<reference evidence="2" key="2">
    <citation type="submission" date="2020-11" db="EMBL/GenBank/DDBJ databases">
        <authorList>
            <person name="McCartney M.A."/>
            <person name="Auch B."/>
            <person name="Kono T."/>
            <person name="Mallez S."/>
            <person name="Becker A."/>
            <person name="Gohl D.M."/>
            <person name="Silverstein K.A.T."/>
            <person name="Koren S."/>
            <person name="Bechman K.B."/>
            <person name="Herman A."/>
            <person name="Abrahante J.E."/>
            <person name="Garbe J."/>
        </authorList>
    </citation>
    <scope>NUCLEOTIDE SEQUENCE</scope>
    <source>
        <strain evidence="2">Duluth1</strain>
        <tissue evidence="2">Whole animal</tissue>
    </source>
</reference>
<gene>
    <name evidence="2" type="ORF">DPMN_179775</name>
</gene>
<accession>A0A9D4EHR1</accession>
<feature type="region of interest" description="Disordered" evidence="1">
    <location>
        <begin position="327"/>
        <end position="374"/>
    </location>
</feature>
<keyword evidence="3" id="KW-1185">Reference proteome</keyword>
<feature type="region of interest" description="Disordered" evidence="1">
    <location>
        <begin position="180"/>
        <end position="248"/>
    </location>
</feature>
<feature type="compositionally biased region" description="Basic and acidic residues" evidence="1">
    <location>
        <begin position="224"/>
        <end position="248"/>
    </location>
</feature>
<sequence length="374" mass="42946">MQVVNKYMYLGILLDEHLDFGATAKCVAHSAGRALDGRPNEREVKGAWEPGAISQRGDERSIFASPELYRMKRLAIPKREGERSILESIELYRSLEKGRERNILDSPEISRRGVMGYPELSRRGDREGDGSIVEGRDISQMGGKRRIVDCPELSRRGKMVVALPLNYVTMRVERSIVESPELSRRGKSHELSRKGRPRAISQNGSRAISQRGGERSIKGAPPELTRREELEKSIVDSPEISRREKRGDERIIFENPKLSRRGKSPELSRTWEGKRAYWRLSRRGDHRAISHRGGEMSIWESPEISRRGKLKRAYWRASSYVAEGRDRSILERPEQCRKGESHELSRRGKLSRKPRAISQKGDERNILERSELSR</sequence>
<evidence type="ECO:0000313" key="3">
    <source>
        <dbReference type="Proteomes" id="UP000828390"/>
    </source>
</evidence>
<organism evidence="2 3">
    <name type="scientific">Dreissena polymorpha</name>
    <name type="common">Zebra mussel</name>
    <name type="synonym">Mytilus polymorpha</name>
    <dbReference type="NCBI Taxonomy" id="45954"/>
    <lineage>
        <taxon>Eukaryota</taxon>
        <taxon>Metazoa</taxon>
        <taxon>Spiralia</taxon>
        <taxon>Lophotrochozoa</taxon>
        <taxon>Mollusca</taxon>
        <taxon>Bivalvia</taxon>
        <taxon>Autobranchia</taxon>
        <taxon>Heteroconchia</taxon>
        <taxon>Euheterodonta</taxon>
        <taxon>Imparidentia</taxon>
        <taxon>Neoheterodontei</taxon>
        <taxon>Myida</taxon>
        <taxon>Dreissenoidea</taxon>
        <taxon>Dreissenidae</taxon>
        <taxon>Dreissena</taxon>
    </lineage>
</organism>
<feature type="compositionally biased region" description="Basic and acidic residues" evidence="1">
    <location>
        <begin position="327"/>
        <end position="346"/>
    </location>
</feature>
<evidence type="ECO:0000313" key="2">
    <source>
        <dbReference type="EMBL" id="KAH3778320.1"/>
    </source>
</evidence>
<comment type="caution">
    <text evidence="2">The sequence shown here is derived from an EMBL/GenBank/DDBJ whole genome shotgun (WGS) entry which is preliminary data.</text>
</comment>
<dbReference type="AlphaFoldDB" id="A0A9D4EHR1"/>
<reference evidence="2" key="1">
    <citation type="journal article" date="2019" name="bioRxiv">
        <title>The Genome of the Zebra Mussel, Dreissena polymorpha: A Resource for Invasive Species Research.</title>
        <authorList>
            <person name="McCartney M.A."/>
            <person name="Auch B."/>
            <person name="Kono T."/>
            <person name="Mallez S."/>
            <person name="Zhang Y."/>
            <person name="Obille A."/>
            <person name="Becker A."/>
            <person name="Abrahante J.E."/>
            <person name="Garbe J."/>
            <person name="Badalamenti J.P."/>
            <person name="Herman A."/>
            <person name="Mangelson H."/>
            <person name="Liachko I."/>
            <person name="Sullivan S."/>
            <person name="Sone E.D."/>
            <person name="Koren S."/>
            <person name="Silverstein K.A.T."/>
            <person name="Beckman K.B."/>
            <person name="Gohl D.M."/>
        </authorList>
    </citation>
    <scope>NUCLEOTIDE SEQUENCE</scope>
    <source>
        <strain evidence="2">Duluth1</strain>
        <tissue evidence="2">Whole animal</tissue>
    </source>
</reference>
<dbReference type="Proteomes" id="UP000828390">
    <property type="component" value="Unassembled WGS sequence"/>
</dbReference>
<evidence type="ECO:0000256" key="1">
    <source>
        <dbReference type="SAM" id="MobiDB-lite"/>
    </source>
</evidence>
<feature type="compositionally biased region" description="Basic and acidic residues" evidence="1">
    <location>
        <begin position="180"/>
        <end position="193"/>
    </location>
</feature>